<dbReference type="InterPro" id="IPR002088">
    <property type="entry name" value="Prenyl_trans_a"/>
</dbReference>
<comment type="caution">
    <text evidence="5">The sequence shown here is derived from an EMBL/GenBank/DDBJ whole genome shotgun (WGS) entry which is preliminary data.</text>
</comment>
<gene>
    <name evidence="5" type="ORF">BN980_GECA07s03618g</name>
</gene>
<dbReference type="GO" id="GO:0005737">
    <property type="term" value="C:cytoplasm"/>
    <property type="evidence" value="ECO:0007669"/>
    <property type="project" value="TreeGrafter"/>
</dbReference>
<evidence type="ECO:0000256" key="3">
    <source>
        <dbReference type="ARBA" id="ARBA00022679"/>
    </source>
</evidence>
<dbReference type="EMBL" id="CCBN010000007">
    <property type="protein sequence ID" value="CDO54369.1"/>
    <property type="molecule type" value="Genomic_DNA"/>
</dbReference>
<evidence type="ECO:0000313" key="5">
    <source>
        <dbReference type="EMBL" id="CDO54369.1"/>
    </source>
</evidence>
<keyword evidence="2" id="KW-0637">Prenyltransferase</keyword>
<dbReference type="PANTHER" id="PTHR11129">
    <property type="entry name" value="PROTEIN FARNESYLTRANSFERASE ALPHA SUBUNIT/RAB GERANYLGERANYL TRANSFERASE ALPHA SUBUNIT"/>
    <property type="match status" value="1"/>
</dbReference>
<name>A0A0J9XC02_GEOCN</name>
<proteinExistence type="inferred from homology"/>
<keyword evidence="3" id="KW-0808">Transferase</keyword>
<evidence type="ECO:0000256" key="2">
    <source>
        <dbReference type="ARBA" id="ARBA00022602"/>
    </source>
</evidence>
<keyword evidence="6" id="KW-1185">Reference proteome</keyword>
<dbReference type="GO" id="GO:0008318">
    <property type="term" value="F:protein prenyltransferase activity"/>
    <property type="evidence" value="ECO:0007669"/>
    <property type="project" value="InterPro"/>
</dbReference>
<dbReference type="Proteomes" id="UP000242525">
    <property type="component" value="Unassembled WGS sequence"/>
</dbReference>
<dbReference type="AlphaFoldDB" id="A0A0J9XC02"/>
<dbReference type="PANTHER" id="PTHR11129:SF3">
    <property type="entry name" value="PROTEIN PRENYLTRANSFERASE ALPHA SUBUNIT REPEAT-CONTAINING PROTEIN 1"/>
    <property type="match status" value="1"/>
</dbReference>
<dbReference type="Gene3D" id="1.25.40.120">
    <property type="entry name" value="Protein prenylyltransferase"/>
    <property type="match status" value="1"/>
</dbReference>
<dbReference type="Pfam" id="PF01239">
    <property type="entry name" value="PPTA"/>
    <property type="match status" value="1"/>
</dbReference>
<keyword evidence="4" id="KW-0677">Repeat</keyword>
<evidence type="ECO:0000313" key="6">
    <source>
        <dbReference type="Proteomes" id="UP000242525"/>
    </source>
</evidence>
<evidence type="ECO:0000256" key="1">
    <source>
        <dbReference type="ARBA" id="ARBA00006734"/>
    </source>
</evidence>
<sequence length="331" mass="37871">MTELDKDSAHLLTALSQPNLKSVEILSFLDPATLDPSDSNIKPYGSFVLIDTVLGIPKRALYKVFNTIIYEYNSLLSQVERPDADAEQWDRLYRLTDIICLVTYDNLTAINSRKRFLQRLVGIDSGNAVNALKKELSWLELLFSSPLPKQTKSSMLWQHRTWVYDKLSYLLSADYKQAKLVIDIQKELDLVIRASELHPRNYYAWSYARRLSYLSLTDEEFKAVLKKVFQTCRLHASDISCWTFLAFLLTNSALTPSTTTQFYLNQILDYVKIVGTSHESIWSAVRLIVVYQVKVLGSFDGYGLVVGKLNGKSGVERIETWLSRIHNAEHA</sequence>
<reference evidence="5" key="1">
    <citation type="submission" date="2014-03" db="EMBL/GenBank/DDBJ databases">
        <authorList>
            <person name="Casaregola S."/>
        </authorList>
    </citation>
    <scope>NUCLEOTIDE SEQUENCE [LARGE SCALE GENOMIC DNA]</scope>
    <source>
        <strain evidence="5">CLIB 918</strain>
    </source>
</reference>
<comment type="similarity">
    <text evidence="1">Belongs to the protein prenyltransferase subunit alpha family.</text>
</comment>
<accession>A0A0J9XC02</accession>
<organism evidence="5 6">
    <name type="scientific">Geotrichum candidum</name>
    <name type="common">Oospora lactis</name>
    <name type="synonym">Dipodascus geotrichum</name>
    <dbReference type="NCBI Taxonomy" id="1173061"/>
    <lineage>
        <taxon>Eukaryota</taxon>
        <taxon>Fungi</taxon>
        <taxon>Dikarya</taxon>
        <taxon>Ascomycota</taxon>
        <taxon>Saccharomycotina</taxon>
        <taxon>Dipodascomycetes</taxon>
        <taxon>Dipodascales</taxon>
        <taxon>Dipodascaceae</taxon>
        <taxon>Geotrichum</taxon>
    </lineage>
</organism>
<dbReference type="OrthoDB" id="5358702at2759"/>
<evidence type="ECO:0000256" key="4">
    <source>
        <dbReference type="ARBA" id="ARBA00022737"/>
    </source>
</evidence>
<protein>
    <submittedName>
        <fullName evidence="5">Uncharacterized protein</fullName>
    </submittedName>
</protein>
<dbReference type="SUPFAM" id="SSF48439">
    <property type="entry name" value="Protein prenylyltransferase"/>
    <property type="match status" value="1"/>
</dbReference>